<evidence type="ECO:0000256" key="9">
    <source>
        <dbReference type="PROSITE-ProRule" id="PRU10141"/>
    </source>
</evidence>
<proteinExistence type="inferred from homology"/>
<evidence type="ECO:0000256" key="4">
    <source>
        <dbReference type="ARBA" id="ARBA00022741"/>
    </source>
</evidence>
<dbReference type="AlphaFoldDB" id="A0A2T0FCG5"/>
<sequence>MEYTPLEVIGRGSFGQIRKVQREDGTILVRKEISYKAMNQKERTQLIAEFRILKALDHPNIVKYLHHEHVPETHEVHLYMEYCDGGDLASFIRELQQEQAHLPEREIWLVFTQLVLALYRCHYNTVAPASTETGEPPSTIPQSFVLHRDIKPENVFISDSVIKLGDFGLAKLLDRENPLANTYVGTPYYMSPEVLADQPSTPASDIWSLGCVMYELCALQPPFRAKSHLQLSQRIREGKFAPIPDIYSSTLSKLINALLTVTPSSRPTCATLLKLDVIRVYRHELEVLARERALERREAQLAAEKRTFKERIEREVLAMYQDELAAAIDAEVERRMKLARATPEERVRGPRSLENRRALDELNTSWDTKY</sequence>
<keyword evidence="3" id="KW-0808">Transferase</keyword>
<evidence type="ECO:0000256" key="1">
    <source>
        <dbReference type="ARBA" id="ARBA00012513"/>
    </source>
</evidence>
<comment type="caution">
    <text evidence="12">The sequence shown here is derived from an EMBL/GenBank/DDBJ whole genome shotgun (WGS) entry which is preliminary data.</text>
</comment>
<dbReference type="CDD" id="cd08217">
    <property type="entry name" value="STKc_Nek2"/>
    <property type="match status" value="1"/>
</dbReference>
<dbReference type="InterPro" id="IPR000719">
    <property type="entry name" value="Prot_kinase_dom"/>
</dbReference>
<evidence type="ECO:0000256" key="5">
    <source>
        <dbReference type="ARBA" id="ARBA00022777"/>
    </source>
</evidence>
<dbReference type="InterPro" id="IPR011009">
    <property type="entry name" value="Kinase-like_dom_sf"/>
</dbReference>
<feature type="domain" description="Protein kinase" evidence="11">
    <location>
        <begin position="3"/>
        <end position="286"/>
    </location>
</feature>
<dbReference type="RefSeq" id="XP_024662632.1">
    <property type="nucleotide sequence ID" value="XM_024806864.1"/>
</dbReference>
<dbReference type="PROSITE" id="PS50011">
    <property type="entry name" value="PROTEIN_KINASE_DOM"/>
    <property type="match status" value="1"/>
</dbReference>
<dbReference type="PANTHER" id="PTHR44899">
    <property type="entry name" value="CAMK FAMILY PROTEIN KINASE"/>
    <property type="match status" value="1"/>
</dbReference>
<evidence type="ECO:0000256" key="10">
    <source>
        <dbReference type="RuleBase" id="RU000304"/>
    </source>
</evidence>
<evidence type="ECO:0000256" key="6">
    <source>
        <dbReference type="ARBA" id="ARBA00022840"/>
    </source>
</evidence>
<dbReference type="PROSITE" id="PS00107">
    <property type="entry name" value="PROTEIN_KINASE_ATP"/>
    <property type="match status" value="1"/>
</dbReference>
<name>A0A2T0FCG5_9ASCO</name>
<dbReference type="Gene3D" id="3.30.200.20">
    <property type="entry name" value="Phosphorylase Kinase, domain 1"/>
    <property type="match status" value="1"/>
</dbReference>
<dbReference type="SMART" id="SM00220">
    <property type="entry name" value="S_TKc"/>
    <property type="match status" value="1"/>
</dbReference>
<dbReference type="PROSITE" id="PS00108">
    <property type="entry name" value="PROTEIN_KINASE_ST"/>
    <property type="match status" value="1"/>
</dbReference>
<dbReference type="Pfam" id="PF00069">
    <property type="entry name" value="Pkinase"/>
    <property type="match status" value="1"/>
</dbReference>
<dbReference type="GeneID" id="36514055"/>
<evidence type="ECO:0000313" key="12">
    <source>
        <dbReference type="EMBL" id="PRT52686.1"/>
    </source>
</evidence>
<reference evidence="12 13" key="1">
    <citation type="submission" date="2017-04" db="EMBL/GenBank/DDBJ databases">
        <title>Genome sequencing of [Candida] sorbophila.</title>
        <authorList>
            <person name="Ahn J.O."/>
        </authorList>
    </citation>
    <scope>NUCLEOTIDE SEQUENCE [LARGE SCALE GENOMIC DNA]</scope>
    <source>
        <strain evidence="12 13">DS02</strain>
    </source>
</reference>
<feature type="binding site" evidence="9">
    <location>
        <position position="31"/>
    </location>
    <ligand>
        <name>ATP</name>
        <dbReference type="ChEBI" id="CHEBI:30616"/>
    </ligand>
</feature>
<accession>A0A2T0FCG5</accession>
<evidence type="ECO:0000256" key="7">
    <source>
        <dbReference type="ARBA" id="ARBA00047899"/>
    </source>
</evidence>
<keyword evidence="6 9" id="KW-0067">ATP-binding</keyword>
<dbReference type="EC" id="2.7.11.1" evidence="1"/>
<dbReference type="GO" id="GO:0004674">
    <property type="term" value="F:protein serine/threonine kinase activity"/>
    <property type="evidence" value="ECO:0007669"/>
    <property type="project" value="UniProtKB-KW"/>
</dbReference>
<evidence type="ECO:0000256" key="8">
    <source>
        <dbReference type="ARBA" id="ARBA00048679"/>
    </source>
</evidence>
<dbReference type="InterPro" id="IPR051131">
    <property type="entry name" value="NEK_Ser/Thr_kinase_NIMA"/>
</dbReference>
<dbReference type="STRING" id="45607.A0A2T0FCG5"/>
<protein>
    <recommendedName>
        <fullName evidence="1">non-specific serine/threonine protein kinase</fullName>
        <ecNumber evidence="1">2.7.11.1</ecNumber>
    </recommendedName>
</protein>
<organism evidence="12 13">
    <name type="scientific">Wickerhamiella sorbophila</name>
    <dbReference type="NCBI Taxonomy" id="45607"/>
    <lineage>
        <taxon>Eukaryota</taxon>
        <taxon>Fungi</taxon>
        <taxon>Dikarya</taxon>
        <taxon>Ascomycota</taxon>
        <taxon>Saccharomycotina</taxon>
        <taxon>Dipodascomycetes</taxon>
        <taxon>Dipodascales</taxon>
        <taxon>Trichomonascaceae</taxon>
        <taxon>Wickerhamiella</taxon>
    </lineage>
</organism>
<dbReference type="GO" id="GO:0005524">
    <property type="term" value="F:ATP binding"/>
    <property type="evidence" value="ECO:0007669"/>
    <property type="project" value="UniProtKB-UniRule"/>
</dbReference>
<dbReference type="SUPFAM" id="SSF56112">
    <property type="entry name" value="Protein kinase-like (PK-like)"/>
    <property type="match status" value="1"/>
</dbReference>
<keyword evidence="5 12" id="KW-0418">Kinase</keyword>
<keyword evidence="13" id="KW-1185">Reference proteome</keyword>
<evidence type="ECO:0000313" key="13">
    <source>
        <dbReference type="Proteomes" id="UP000238350"/>
    </source>
</evidence>
<evidence type="ECO:0000256" key="2">
    <source>
        <dbReference type="ARBA" id="ARBA00022527"/>
    </source>
</evidence>
<evidence type="ECO:0000256" key="3">
    <source>
        <dbReference type="ARBA" id="ARBA00022679"/>
    </source>
</evidence>
<dbReference type="InterPro" id="IPR008271">
    <property type="entry name" value="Ser/Thr_kinase_AS"/>
</dbReference>
<dbReference type="PANTHER" id="PTHR44899:SF10">
    <property type="entry name" value="NIMA-RELATED KINASE 2"/>
    <property type="match status" value="1"/>
</dbReference>
<comment type="similarity">
    <text evidence="10">Belongs to the protein kinase superfamily.</text>
</comment>
<dbReference type="EMBL" id="NDIQ01000001">
    <property type="protein sequence ID" value="PRT52686.1"/>
    <property type="molecule type" value="Genomic_DNA"/>
</dbReference>
<keyword evidence="4 9" id="KW-0547">Nucleotide-binding</keyword>
<dbReference type="Gene3D" id="1.10.510.10">
    <property type="entry name" value="Transferase(Phosphotransferase) domain 1"/>
    <property type="match status" value="1"/>
</dbReference>
<gene>
    <name evidence="12" type="ORF">B9G98_00306</name>
</gene>
<dbReference type="OrthoDB" id="10250725at2759"/>
<dbReference type="InterPro" id="IPR017441">
    <property type="entry name" value="Protein_kinase_ATP_BS"/>
</dbReference>
<evidence type="ECO:0000259" key="11">
    <source>
        <dbReference type="PROSITE" id="PS50011"/>
    </source>
</evidence>
<comment type="catalytic activity">
    <reaction evidence="8">
        <text>L-seryl-[protein] + ATP = O-phospho-L-seryl-[protein] + ADP + H(+)</text>
        <dbReference type="Rhea" id="RHEA:17989"/>
        <dbReference type="Rhea" id="RHEA-COMP:9863"/>
        <dbReference type="Rhea" id="RHEA-COMP:11604"/>
        <dbReference type="ChEBI" id="CHEBI:15378"/>
        <dbReference type="ChEBI" id="CHEBI:29999"/>
        <dbReference type="ChEBI" id="CHEBI:30616"/>
        <dbReference type="ChEBI" id="CHEBI:83421"/>
        <dbReference type="ChEBI" id="CHEBI:456216"/>
        <dbReference type="EC" id="2.7.11.1"/>
    </reaction>
</comment>
<comment type="catalytic activity">
    <reaction evidence="7">
        <text>L-threonyl-[protein] + ATP = O-phospho-L-threonyl-[protein] + ADP + H(+)</text>
        <dbReference type="Rhea" id="RHEA:46608"/>
        <dbReference type="Rhea" id="RHEA-COMP:11060"/>
        <dbReference type="Rhea" id="RHEA-COMP:11605"/>
        <dbReference type="ChEBI" id="CHEBI:15378"/>
        <dbReference type="ChEBI" id="CHEBI:30013"/>
        <dbReference type="ChEBI" id="CHEBI:30616"/>
        <dbReference type="ChEBI" id="CHEBI:61977"/>
        <dbReference type="ChEBI" id="CHEBI:456216"/>
        <dbReference type="EC" id="2.7.11.1"/>
    </reaction>
</comment>
<keyword evidence="2 10" id="KW-0723">Serine/threonine-protein kinase</keyword>
<dbReference type="Proteomes" id="UP000238350">
    <property type="component" value="Unassembled WGS sequence"/>
</dbReference>